<dbReference type="GO" id="GO:0043625">
    <property type="term" value="C:delta DNA polymerase complex"/>
    <property type="evidence" value="ECO:0007669"/>
    <property type="project" value="TreeGrafter"/>
</dbReference>
<dbReference type="Gene3D" id="3.90.1600.10">
    <property type="entry name" value="Palm domain of DNA polymerase"/>
    <property type="match status" value="2"/>
</dbReference>
<proteinExistence type="predicted"/>
<dbReference type="InterPro" id="IPR006134">
    <property type="entry name" value="DNA-dir_DNA_pol_B_multi_dom"/>
</dbReference>
<dbReference type="GO" id="GO:0003887">
    <property type="term" value="F:DNA-directed DNA polymerase activity"/>
    <property type="evidence" value="ECO:0007669"/>
    <property type="project" value="UniProtKB-KW"/>
</dbReference>
<dbReference type="Gene3D" id="1.10.132.60">
    <property type="entry name" value="DNA polymerase family B, C-terminal domain"/>
    <property type="match status" value="1"/>
</dbReference>
<dbReference type="PANTHER" id="PTHR10322:SF23">
    <property type="entry name" value="DNA POLYMERASE DELTA CATALYTIC SUBUNIT"/>
    <property type="match status" value="1"/>
</dbReference>
<dbReference type="GO" id="GO:0006287">
    <property type="term" value="P:base-excision repair, gap-filling"/>
    <property type="evidence" value="ECO:0007669"/>
    <property type="project" value="TreeGrafter"/>
</dbReference>
<dbReference type="EC" id="2.7.7.7" evidence="1"/>
<comment type="caution">
    <text evidence="9">The sequence shown here is derived from an EMBL/GenBank/DDBJ whole genome shotgun (WGS) entry which is preliminary data.</text>
</comment>
<reference evidence="9 10" key="1">
    <citation type="journal article" date="2018" name="New Phytol.">
        <title>Phylogenomics of Endogonaceae and evolution of mycorrhizas within Mucoromycota.</title>
        <authorList>
            <person name="Chang Y."/>
            <person name="Desiro A."/>
            <person name="Na H."/>
            <person name="Sandor L."/>
            <person name="Lipzen A."/>
            <person name="Clum A."/>
            <person name="Barry K."/>
            <person name="Grigoriev I.V."/>
            <person name="Martin F.M."/>
            <person name="Stajich J.E."/>
            <person name="Smith M.E."/>
            <person name="Bonito G."/>
            <person name="Spatafora J.W."/>
        </authorList>
    </citation>
    <scope>NUCLEOTIDE SEQUENCE [LARGE SCALE GENOMIC DNA]</scope>
    <source>
        <strain evidence="9 10">AD002</strain>
    </source>
</reference>
<dbReference type="GO" id="GO:0008296">
    <property type="term" value="F:3'-5'-DNA exonuclease activity"/>
    <property type="evidence" value="ECO:0007669"/>
    <property type="project" value="TreeGrafter"/>
</dbReference>
<dbReference type="InterPro" id="IPR043502">
    <property type="entry name" value="DNA/RNA_pol_sf"/>
</dbReference>
<dbReference type="Pfam" id="PF00136">
    <property type="entry name" value="DNA_pol_B"/>
    <property type="match status" value="1"/>
</dbReference>
<evidence type="ECO:0000256" key="5">
    <source>
        <dbReference type="ARBA" id="ARBA00023125"/>
    </source>
</evidence>
<keyword evidence="4" id="KW-0239">DNA-directed DNA polymerase</keyword>
<dbReference type="AlphaFoldDB" id="A0A433P7W4"/>
<dbReference type="GO" id="GO:0045004">
    <property type="term" value="P:DNA replication proofreading"/>
    <property type="evidence" value="ECO:0007669"/>
    <property type="project" value="TreeGrafter"/>
</dbReference>
<keyword evidence="3" id="KW-0548">Nucleotidyltransferase</keyword>
<sequence length="313" mass="33437">MKLCANSLYGLTGVAGGKLASLAVATSVTASGRCMIERAKSTIESTFTTAKGEKHDAQVVYGDTDSVMVSFGPISVTDAIALGKHAAGLLSNKPGRRETLNFERAFMPFLLVGKKRYAGLTGVNNSLVIKGIQTVKHDTCEYIATTVERCLEILFAGLQGGLDAMTMHIKDKICELLQGKLDLVAFAITKQWNASPVSTAPGRHAPGLTNGTGPCQRIMKATSSKIQPLLQAGVQQQQPHIAAAIRSRLVDAPECGDRVTYVITAKAGGDKMRKQQGRTAPECARGSSADRLGLLPPEFDTTSADDFLTRIWW</sequence>
<name>A0A433P7W4_9FUNG</name>
<feature type="domain" description="DNA-directed DNA polymerase family B multifunctional" evidence="8">
    <location>
        <begin position="1"/>
        <end position="195"/>
    </location>
</feature>
<evidence type="ECO:0000259" key="8">
    <source>
        <dbReference type="Pfam" id="PF00136"/>
    </source>
</evidence>
<dbReference type="SUPFAM" id="SSF56672">
    <property type="entry name" value="DNA/RNA polymerases"/>
    <property type="match status" value="1"/>
</dbReference>
<dbReference type="InterPro" id="IPR023211">
    <property type="entry name" value="DNA_pol_palm_dom_sf"/>
</dbReference>
<dbReference type="EMBL" id="RBNJ01029382">
    <property type="protein sequence ID" value="RUS13589.1"/>
    <property type="molecule type" value="Genomic_DNA"/>
</dbReference>
<evidence type="ECO:0000256" key="2">
    <source>
        <dbReference type="ARBA" id="ARBA00022679"/>
    </source>
</evidence>
<comment type="catalytic activity">
    <reaction evidence="6">
        <text>DNA(n) + a 2'-deoxyribonucleoside 5'-triphosphate = DNA(n+1) + diphosphate</text>
        <dbReference type="Rhea" id="RHEA:22508"/>
        <dbReference type="Rhea" id="RHEA-COMP:17339"/>
        <dbReference type="Rhea" id="RHEA-COMP:17340"/>
        <dbReference type="ChEBI" id="CHEBI:33019"/>
        <dbReference type="ChEBI" id="CHEBI:61560"/>
        <dbReference type="ChEBI" id="CHEBI:173112"/>
        <dbReference type="EC" id="2.7.7.7"/>
    </reaction>
</comment>
<organism evidence="9 10">
    <name type="scientific">Jimgerdemannia flammicorona</name>
    <dbReference type="NCBI Taxonomy" id="994334"/>
    <lineage>
        <taxon>Eukaryota</taxon>
        <taxon>Fungi</taxon>
        <taxon>Fungi incertae sedis</taxon>
        <taxon>Mucoromycota</taxon>
        <taxon>Mucoromycotina</taxon>
        <taxon>Endogonomycetes</taxon>
        <taxon>Endogonales</taxon>
        <taxon>Endogonaceae</taxon>
        <taxon>Jimgerdemannia</taxon>
    </lineage>
</organism>
<keyword evidence="2" id="KW-0808">Transferase</keyword>
<dbReference type="GO" id="GO:0003677">
    <property type="term" value="F:DNA binding"/>
    <property type="evidence" value="ECO:0007669"/>
    <property type="project" value="UniProtKB-KW"/>
</dbReference>
<dbReference type="PROSITE" id="PS00116">
    <property type="entry name" value="DNA_POLYMERASE_B"/>
    <property type="match status" value="1"/>
</dbReference>
<evidence type="ECO:0000256" key="7">
    <source>
        <dbReference type="SAM" id="MobiDB-lite"/>
    </source>
</evidence>
<evidence type="ECO:0000313" key="9">
    <source>
        <dbReference type="EMBL" id="RUS13589.1"/>
    </source>
</evidence>
<evidence type="ECO:0000256" key="6">
    <source>
        <dbReference type="ARBA" id="ARBA00049244"/>
    </source>
</evidence>
<accession>A0A433P7W4</accession>
<dbReference type="InterPro" id="IPR017964">
    <property type="entry name" value="DNA-dir_DNA_pol_B_CS"/>
</dbReference>
<dbReference type="PANTHER" id="PTHR10322">
    <property type="entry name" value="DNA POLYMERASE CATALYTIC SUBUNIT"/>
    <property type="match status" value="1"/>
</dbReference>
<keyword evidence="5" id="KW-0238">DNA-binding</keyword>
<evidence type="ECO:0000256" key="4">
    <source>
        <dbReference type="ARBA" id="ARBA00022932"/>
    </source>
</evidence>
<dbReference type="GO" id="GO:0000166">
    <property type="term" value="F:nucleotide binding"/>
    <property type="evidence" value="ECO:0007669"/>
    <property type="project" value="InterPro"/>
</dbReference>
<evidence type="ECO:0000256" key="3">
    <source>
        <dbReference type="ARBA" id="ARBA00022695"/>
    </source>
</evidence>
<evidence type="ECO:0000313" key="10">
    <source>
        <dbReference type="Proteomes" id="UP000274822"/>
    </source>
</evidence>
<dbReference type="GO" id="GO:0006297">
    <property type="term" value="P:nucleotide-excision repair, DNA gap filling"/>
    <property type="evidence" value="ECO:0007669"/>
    <property type="project" value="TreeGrafter"/>
</dbReference>
<keyword evidence="10" id="KW-1185">Reference proteome</keyword>
<feature type="region of interest" description="Disordered" evidence="7">
    <location>
        <begin position="272"/>
        <end position="291"/>
    </location>
</feature>
<evidence type="ECO:0000256" key="1">
    <source>
        <dbReference type="ARBA" id="ARBA00012417"/>
    </source>
</evidence>
<dbReference type="InterPro" id="IPR042087">
    <property type="entry name" value="DNA_pol_B_thumb"/>
</dbReference>
<dbReference type="Proteomes" id="UP000274822">
    <property type="component" value="Unassembled WGS sequence"/>
</dbReference>
<dbReference type="InterPro" id="IPR050240">
    <property type="entry name" value="DNA_pol_type-B"/>
</dbReference>
<gene>
    <name evidence="9" type="ORF">BC938DRAFT_477785</name>
</gene>
<protein>
    <recommendedName>
        <fullName evidence="1">DNA-directed DNA polymerase</fullName>
        <ecNumber evidence="1">2.7.7.7</ecNumber>
    </recommendedName>
</protein>